<protein>
    <submittedName>
        <fullName evidence="1">Uncharacterized protein</fullName>
    </submittedName>
</protein>
<dbReference type="EMBL" id="AP006716">
    <property type="protein sequence ID" value="BAE03375.1"/>
    <property type="molecule type" value="Genomic_DNA"/>
</dbReference>
<evidence type="ECO:0000313" key="2">
    <source>
        <dbReference type="Proteomes" id="UP000000543"/>
    </source>
</evidence>
<reference evidence="1 2" key="1">
    <citation type="journal article" date="2005" name="J. Bacteriol.">
        <title>Whole-genome sequencing of Staphylococcus haemolyticus uncovers the extreme plasticity of its genome and the evolution of human-colonizing staphylococcal species.</title>
        <authorList>
            <person name="Takeuchi F."/>
            <person name="Watanabe S."/>
            <person name="Baba T."/>
            <person name="Yuzawa H."/>
            <person name="Ito T."/>
            <person name="Morimoto Y."/>
            <person name="Kuroda M."/>
            <person name="Cui L."/>
            <person name="Takahashi M."/>
            <person name="Ankai A."/>
            <person name="Baba S."/>
            <person name="Fukui S."/>
            <person name="Lee J.C."/>
            <person name="Hiramatsu K."/>
        </authorList>
    </citation>
    <scope>NUCLEOTIDE SEQUENCE [LARGE SCALE GENOMIC DNA]</scope>
    <source>
        <strain evidence="1 2">JCSC1435</strain>
    </source>
</reference>
<organism evidence="1 2">
    <name type="scientific">Staphylococcus haemolyticus (strain JCSC1435)</name>
    <dbReference type="NCBI Taxonomy" id="279808"/>
    <lineage>
        <taxon>Bacteria</taxon>
        <taxon>Bacillati</taxon>
        <taxon>Bacillota</taxon>
        <taxon>Bacilli</taxon>
        <taxon>Bacillales</taxon>
        <taxon>Staphylococcaceae</taxon>
        <taxon>Staphylococcus</taxon>
    </lineage>
</organism>
<gene>
    <name evidence="1" type="ordered locus">SH0066</name>
</gene>
<proteinExistence type="predicted"/>
<evidence type="ECO:0000313" key="1">
    <source>
        <dbReference type="EMBL" id="BAE03375.1"/>
    </source>
</evidence>
<dbReference type="Proteomes" id="UP000000543">
    <property type="component" value="Chromosome"/>
</dbReference>
<dbReference type="HOGENOM" id="CLU_3424967_0_0_9"/>
<dbReference type="AlphaFoldDB" id="Q4LAF0"/>
<sequence>MKIHILTFVKTVVIEDTVAIVN</sequence>
<accession>Q4LAF0</accession>
<name>Q4LAF0_STAHJ</name>
<dbReference type="KEGG" id="sha:SH0066"/>